<feature type="region of interest" description="Disordered" evidence="1">
    <location>
        <begin position="73"/>
        <end position="96"/>
    </location>
</feature>
<name>A0A550CJ14_9AGAR</name>
<dbReference type="EMBL" id="VDMD01000006">
    <property type="protein sequence ID" value="TRM64788.1"/>
    <property type="molecule type" value="Genomic_DNA"/>
</dbReference>
<feature type="non-terminal residue" evidence="2">
    <location>
        <position position="96"/>
    </location>
</feature>
<organism evidence="2 3">
    <name type="scientific">Schizophyllum amplum</name>
    <dbReference type="NCBI Taxonomy" id="97359"/>
    <lineage>
        <taxon>Eukaryota</taxon>
        <taxon>Fungi</taxon>
        <taxon>Dikarya</taxon>
        <taxon>Basidiomycota</taxon>
        <taxon>Agaricomycotina</taxon>
        <taxon>Agaricomycetes</taxon>
        <taxon>Agaricomycetidae</taxon>
        <taxon>Agaricales</taxon>
        <taxon>Schizophyllaceae</taxon>
        <taxon>Schizophyllum</taxon>
    </lineage>
</organism>
<gene>
    <name evidence="2" type="ORF">BD626DRAFT_489875</name>
</gene>
<evidence type="ECO:0000256" key="1">
    <source>
        <dbReference type="SAM" id="MobiDB-lite"/>
    </source>
</evidence>
<reference evidence="2 3" key="1">
    <citation type="journal article" date="2019" name="New Phytol.">
        <title>Comparative genomics reveals unique wood-decay strategies and fruiting body development in the Schizophyllaceae.</title>
        <authorList>
            <person name="Almasi E."/>
            <person name="Sahu N."/>
            <person name="Krizsan K."/>
            <person name="Balint B."/>
            <person name="Kovacs G.M."/>
            <person name="Kiss B."/>
            <person name="Cseklye J."/>
            <person name="Drula E."/>
            <person name="Henrissat B."/>
            <person name="Nagy I."/>
            <person name="Chovatia M."/>
            <person name="Adam C."/>
            <person name="LaButti K."/>
            <person name="Lipzen A."/>
            <person name="Riley R."/>
            <person name="Grigoriev I.V."/>
            <person name="Nagy L.G."/>
        </authorList>
    </citation>
    <scope>NUCLEOTIDE SEQUENCE [LARGE SCALE GENOMIC DNA]</scope>
    <source>
        <strain evidence="2 3">NL-1724</strain>
    </source>
</reference>
<sequence>MYRSKNEVNRRDYDAPGQSAARTSTVAGTVAGKGIIAAASSPEKVLRHGSRDRMEGEGSCRWGCRLGGSVARRRGNHSSVRAGTQAREERLTTVLG</sequence>
<evidence type="ECO:0000313" key="2">
    <source>
        <dbReference type="EMBL" id="TRM64788.1"/>
    </source>
</evidence>
<comment type="caution">
    <text evidence="2">The sequence shown here is derived from an EMBL/GenBank/DDBJ whole genome shotgun (WGS) entry which is preliminary data.</text>
</comment>
<dbReference type="Proteomes" id="UP000320762">
    <property type="component" value="Unassembled WGS sequence"/>
</dbReference>
<protein>
    <submittedName>
        <fullName evidence="2">Uncharacterized protein</fullName>
    </submittedName>
</protein>
<evidence type="ECO:0000313" key="3">
    <source>
        <dbReference type="Proteomes" id="UP000320762"/>
    </source>
</evidence>
<feature type="compositionally biased region" description="Basic and acidic residues" evidence="1">
    <location>
        <begin position="86"/>
        <end position="96"/>
    </location>
</feature>
<feature type="region of interest" description="Disordered" evidence="1">
    <location>
        <begin position="1"/>
        <end position="25"/>
    </location>
</feature>
<dbReference type="AlphaFoldDB" id="A0A550CJ14"/>
<feature type="compositionally biased region" description="Basic and acidic residues" evidence="1">
    <location>
        <begin position="1"/>
        <end position="14"/>
    </location>
</feature>
<keyword evidence="3" id="KW-1185">Reference proteome</keyword>
<accession>A0A550CJ14</accession>
<proteinExistence type="predicted"/>